<comment type="similarity">
    <text evidence="1 4">Belongs to the prolyl-tRNA editing family. YbaK/EbsC subfamily.</text>
</comment>
<evidence type="ECO:0000256" key="2">
    <source>
        <dbReference type="ARBA" id="ARBA00022917"/>
    </source>
</evidence>
<dbReference type="GO" id="GO:0006412">
    <property type="term" value="P:translation"/>
    <property type="evidence" value="ECO:0007669"/>
    <property type="project" value="UniProtKB-KW"/>
</dbReference>
<keyword evidence="2 4" id="KW-0648">Protein biosynthesis</keyword>
<dbReference type="Proteomes" id="UP000019222">
    <property type="component" value="Chromosome"/>
</dbReference>
<dbReference type="PANTHER" id="PTHR30411:SF0">
    <property type="entry name" value="CYS-TRNA(PRO)_CYS-TRNA(CYS) DEACYLASE YBAK"/>
    <property type="match status" value="1"/>
</dbReference>
<dbReference type="AlphaFoldDB" id="W5XYL2"/>
<evidence type="ECO:0000259" key="5">
    <source>
        <dbReference type="Pfam" id="PF04073"/>
    </source>
</evidence>
<dbReference type="Pfam" id="PF04073">
    <property type="entry name" value="tRNA_edit"/>
    <property type="match status" value="1"/>
</dbReference>
<protein>
    <recommendedName>
        <fullName evidence="4">Cys-tRNA(Pro)/Cys-tRNA(Cys) deacylase</fullName>
        <ecNumber evidence="4">4.2.-.-</ecNumber>
    </recommendedName>
</protein>
<dbReference type="GO" id="GO:0016829">
    <property type="term" value="F:lyase activity"/>
    <property type="evidence" value="ECO:0007669"/>
    <property type="project" value="UniProtKB-KW"/>
</dbReference>
<dbReference type="STRING" id="1224164.B843_03155"/>
<name>W5XYL2_9CORY</name>
<keyword evidence="3 4" id="KW-0456">Lyase</keyword>
<dbReference type="HOGENOM" id="CLU_094875_1_1_11"/>
<dbReference type="CDD" id="cd00002">
    <property type="entry name" value="YbaK_deacylase"/>
    <property type="match status" value="1"/>
</dbReference>
<dbReference type="KEGG" id="cvt:B843_03155"/>
<proteinExistence type="inferred from homology"/>
<evidence type="ECO:0000313" key="7">
    <source>
        <dbReference type="Proteomes" id="UP000019222"/>
    </source>
</evidence>
<sequence length="168" mass="17383">MSKKKQPHAATPALKVLEEAGIAHTVSTFEGGTDHFGDQAAAALDVEADRIFKTLVIDLTAGKGPKRELAVCCLPVTSQLSLKKAAAAFGASKATMADQHDAAKSSGYIPGGISPIGQKNPLPTVVDETAILWETIFVSGGRRGLDVELSPDDLVSVVGGSFADLLAE</sequence>
<dbReference type="PIRSF" id="PIRSF006181">
    <property type="entry name" value="EbsC_YbaK"/>
    <property type="match status" value="1"/>
</dbReference>
<dbReference type="InterPro" id="IPR036754">
    <property type="entry name" value="YbaK/aa-tRNA-synt-asso_dom_sf"/>
</dbReference>
<evidence type="ECO:0000256" key="3">
    <source>
        <dbReference type="ARBA" id="ARBA00023239"/>
    </source>
</evidence>
<dbReference type="RefSeq" id="WP_025252076.1">
    <property type="nucleotide sequence ID" value="NZ_CP004353.1"/>
</dbReference>
<reference evidence="6 7" key="1">
    <citation type="submission" date="2013-02" db="EMBL/GenBank/DDBJ databases">
        <title>The complete genome sequence of Corynebacterium vitaeruminis DSM 20294.</title>
        <authorList>
            <person name="Ruckert C."/>
            <person name="Albersmeier A."/>
            <person name="Kalinowski J."/>
        </authorList>
    </citation>
    <scope>NUCLEOTIDE SEQUENCE [LARGE SCALE GENOMIC DNA]</scope>
    <source>
        <strain evidence="7">ATCC 10234</strain>
    </source>
</reference>
<dbReference type="Gene3D" id="3.90.960.10">
    <property type="entry name" value="YbaK/aminoacyl-tRNA synthetase-associated domain"/>
    <property type="match status" value="1"/>
</dbReference>
<dbReference type="PATRIC" id="fig|1224164.3.peg.626"/>
<evidence type="ECO:0000256" key="4">
    <source>
        <dbReference type="PIRNR" id="PIRNR006181"/>
    </source>
</evidence>
<organism evidence="6 7">
    <name type="scientific">Corynebacterium vitaeruminis DSM 20294</name>
    <dbReference type="NCBI Taxonomy" id="1224164"/>
    <lineage>
        <taxon>Bacteria</taxon>
        <taxon>Bacillati</taxon>
        <taxon>Actinomycetota</taxon>
        <taxon>Actinomycetes</taxon>
        <taxon>Mycobacteriales</taxon>
        <taxon>Corynebacteriaceae</taxon>
        <taxon>Corynebacterium</taxon>
    </lineage>
</organism>
<dbReference type="InterPro" id="IPR004369">
    <property type="entry name" value="Prolyl-tRNA_editing_YbaK/EbsC"/>
</dbReference>
<feature type="domain" description="YbaK/aminoacyl-tRNA synthetase-associated" evidence="5">
    <location>
        <begin position="39"/>
        <end position="155"/>
    </location>
</feature>
<dbReference type="InterPro" id="IPR007214">
    <property type="entry name" value="YbaK/aa-tRNA-synth-assoc-dom"/>
</dbReference>
<dbReference type="PANTHER" id="PTHR30411">
    <property type="entry name" value="CYTOPLASMIC PROTEIN"/>
    <property type="match status" value="1"/>
</dbReference>
<dbReference type="NCBIfam" id="TIGR00011">
    <property type="entry name" value="YbaK_EbsC"/>
    <property type="match status" value="1"/>
</dbReference>
<dbReference type="EMBL" id="CP004353">
    <property type="protein sequence ID" value="AHI22022.1"/>
    <property type="molecule type" value="Genomic_DNA"/>
</dbReference>
<dbReference type="eggNOG" id="COG2606">
    <property type="taxonomic scope" value="Bacteria"/>
</dbReference>
<accession>W5XYL2</accession>
<dbReference type="GO" id="GO:0002161">
    <property type="term" value="F:aminoacyl-tRNA deacylase activity"/>
    <property type="evidence" value="ECO:0007669"/>
    <property type="project" value="InterPro"/>
</dbReference>
<dbReference type="EC" id="4.2.-.-" evidence="4"/>
<keyword evidence="7" id="KW-1185">Reference proteome</keyword>
<gene>
    <name evidence="6" type="ORF">B843_03155</name>
</gene>
<dbReference type="SUPFAM" id="SSF55826">
    <property type="entry name" value="YbaK/ProRS associated domain"/>
    <property type="match status" value="1"/>
</dbReference>
<evidence type="ECO:0000313" key="6">
    <source>
        <dbReference type="EMBL" id="AHI22022.1"/>
    </source>
</evidence>
<evidence type="ECO:0000256" key="1">
    <source>
        <dbReference type="ARBA" id="ARBA00009798"/>
    </source>
</evidence>